<evidence type="ECO:0000313" key="3">
    <source>
        <dbReference type="Proteomes" id="UP000245802"/>
    </source>
</evidence>
<sequence length="599" mass="62307">MLLLRLSGGMTRDVVTPRGEAPAVEAARLLADDLIEGLVNTAAAGYAVGALDVAVLGYRAPDQEGQQLLSLLPDGDPKPRFVPLAHVAGAPAVPRDGDGLPRKWAVLPACAGEPSAGAALAGVYQMVSVWLTGRYASRPPVVIHCAGAGDHDDSYFTTARSLNLLGTAHGPTRLLHYTFAPQPAAPADSRLADVSAALAARRGAFVNEWDLADPWDAIFACAPQEDATAWADAGAGLSGVCAMWAQKMGNTPEQWEDAYALDEGRGAAAVADGASSGIYCSIWAQQLCRRLLADRPDVRDPAALNKWVAGLRAEWRAAINYDGLNWSKQAKVDQVGAAATLLGLEVGPADATGGRPWRACAVGDASLFWVRRGELLATFPVVAADQFGSAPLLVRSSPGYRTAALAAAGTCEPGDRFVLATDAVAARLFKSAATELGVDWERLEGLAEADWRAELDVLRRGNDMVNDDCTLVVLRVTDPAREGPEPPEVVGEVFAREDVPAREPLAEAFAVEDVPANEGLTLEEALALEPLAVEEAAASEPPAREPGGEPQERSGPGGSGAPPNEPVAVGGGDVVIDLPCDPPPAPPADGAPARTASGD</sequence>
<feature type="region of interest" description="Disordered" evidence="1">
    <location>
        <begin position="535"/>
        <end position="599"/>
    </location>
</feature>
<evidence type="ECO:0000313" key="2">
    <source>
        <dbReference type="EMBL" id="AWM40734.1"/>
    </source>
</evidence>
<dbReference type="InterPro" id="IPR036457">
    <property type="entry name" value="PPM-type-like_dom_sf"/>
</dbReference>
<protein>
    <recommendedName>
        <fullName evidence="4">PPM-type phosphatase domain-containing protein</fullName>
    </recommendedName>
</protein>
<proteinExistence type="predicted"/>
<name>A0A2Z3HG01_9BACT</name>
<evidence type="ECO:0008006" key="4">
    <source>
        <dbReference type="Google" id="ProtNLM"/>
    </source>
</evidence>
<dbReference type="AlphaFoldDB" id="A0A2Z3HG01"/>
<feature type="compositionally biased region" description="Basic and acidic residues" evidence="1">
    <location>
        <begin position="542"/>
        <end position="552"/>
    </location>
</feature>
<organism evidence="2 3">
    <name type="scientific">Gemmata obscuriglobus</name>
    <dbReference type="NCBI Taxonomy" id="114"/>
    <lineage>
        <taxon>Bacteria</taxon>
        <taxon>Pseudomonadati</taxon>
        <taxon>Planctomycetota</taxon>
        <taxon>Planctomycetia</taxon>
        <taxon>Gemmatales</taxon>
        <taxon>Gemmataceae</taxon>
        <taxon>Gemmata</taxon>
    </lineage>
</organism>
<dbReference type="KEGG" id="gog:C1280_29615"/>
<gene>
    <name evidence="2" type="ORF">C1280_29615</name>
</gene>
<reference evidence="2 3" key="1">
    <citation type="submission" date="2018-01" db="EMBL/GenBank/DDBJ databases">
        <title>G. obscuriglobus.</title>
        <authorList>
            <person name="Franke J."/>
            <person name="Blomberg W."/>
            <person name="Selmecki A."/>
        </authorList>
    </citation>
    <scope>NUCLEOTIDE SEQUENCE [LARGE SCALE GENOMIC DNA]</scope>
    <source>
        <strain evidence="2 3">DSM 5831</strain>
    </source>
</reference>
<dbReference type="EMBL" id="CP025958">
    <property type="protein sequence ID" value="AWM40734.1"/>
    <property type="molecule type" value="Genomic_DNA"/>
</dbReference>
<evidence type="ECO:0000256" key="1">
    <source>
        <dbReference type="SAM" id="MobiDB-lite"/>
    </source>
</evidence>
<dbReference type="SUPFAM" id="SSF81606">
    <property type="entry name" value="PP2C-like"/>
    <property type="match status" value="1"/>
</dbReference>
<dbReference type="Gene3D" id="3.60.40.10">
    <property type="entry name" value="PPM-type phosphatase domain"/>
    <property type="match status" value="1"/>
</dbReference>
<keyword evidence="3" id="KW-1185">Reference proteome</keyword>
<dbReference type="Proteomes" id="UP000245802">
    <property type="component" value="Chromosome"/>
</dbReference>
<feature type="compositionally biased region" description="Pro residues" evidence="1">
    <location>
        <begin position="580"/>
        <end position="589"/>
    </location>
</feature>
<accession>A0A2Z3HG01</accession>